<reference evidence="2 3" key="1">
    <citation type="journal article" date="2017" name="Curr. Biol.">
        <title>The Evolution of Venom by Co-option of Single-Copy Genes.</title>
        <authorList>
            <person name="Martinson E.O."/>
            <person name="Mrinalini"/>
            <person name="Kelkar Y.D."/>
            <person name="Chang C.H."/>
            <person name="Werren J.H."/>
        </authorList>
    </citation>
    <scope>NUCLEOTIDE SEQUENCE [LARGE SCALE GENOMIC DNA]</scope>
    <source>
        <strain evidence="2 3">Alberta</strain>
        <tissue evidence="2">Whole body</tissue>
    </source>
</reference>
<name>A0A232EIY5_9HYME</name>
<evidence type="ECO:0000313" key="2">
    <source>
        <dbReference type="EMBL" id="OXU18320.1"/>
    </source>
</evidence>
<dbReference type="Proteomes" id="UP000215335">
    <property type="component" value="Unassembled WGS sequence"/>
</dbReference>
<organism evidence="2 3">
    <name type="scientific">Trichomalopsis sarcophagae</name>
    <dbReference type="NCBI Taxonomy" id="543379"/>
    <lineage>
        <taxon>Eukaryota</taxon>
        <taxon>Metazoa</taxon>
        <taxon>Ecdysozoa</taxon>
        <taxon>Arthropoda</taxon>
        <taxon>Hexapoda</taxon>
        <taxon>Insecta</taxon>
        <taxon>Pterygota</taxon>
        <taxon>Neoptera</taxon>
        <taxon>Endopterygota</taxon>
        <taxon>Hymenoptera</taxon>
        <taxon>Apocrita</taxon>
        <taxon>Proctotrupomorpha</taxon>
        <taxon>Chalcidoidea</taxon>
        <taxon>Pteromalidae</taxon>
        <taxon>Pteromalinae</taxon>
        <taxon>Trichomalopsis</taxon>
    </lineage>
</organism>
<gene>
    <name evidence="2" type="ORF">TSAR_011099</name>
</gene>
<feature type="region of interest" description="Disordered" evidence="1">
    <location>
        <begin position="117"/>
        <end position="136"/>
    </location>
</feature>
<evidence type="ECO:0000256" key="1">
    <source>
        <dbReference type="SAM" id="MobiDB-lite"/>
    </source>
</evidence>
<evidence type="ECO:0000313" key="3">
    <source>
        <dbReference type="Proteomes" id="UP000215335"/>
    </source>
</evidence>
<comment type="caution">
    <text evidence="2">The sequence shown here is derived from an EMBL/GenBank/DDBJ whole genome shotgun (WGS) entry which is preliminary data.</text>
</comment>
<accession>A0A232EIY5</accession>
<proteinExistence type="predicted"/>
<protein>
    <submittedName>
        <fullName evidence="2">Uncharacterized protein</fullName>
    </submittedName>
</protein>
<keyword evidence="3" id="KW-1185">Reference proteome</keyword>
<dbReference type="EMBL" id="NNAY01004136">
    <property type="protein sequence ID" value="OXU18320.1"/>
    <property type="molecule type" value="Genomic_DNA"/>
</dbReference>
<sequence length="136" mass="16104">MEKKNKLTKWEDTKIDDNTGKIVKTNMFHIHYGVSVPYKSWKRAINATTSYKFLRELVVPHIWNLREFVQRAVQIDRTNSQEEREATSSIYLKEILYRTIELGVIICQERSKLFNRHDEEAEDSSHSPRESDDTDS</sequence>
<dbReference type="AlphaFoldDB" id="A0A232EIY5"/>